<sequence>MLSSGTPLPADEPSGPSSVPVVEGPDGYVLHRLVTHAMRARQQVEEQAAEQSGRADQRTDQAERELEGADRA</sequence>
<feature type="region of interest" description="Disordered" evidence="1">
    <location>
        <begin position="1"/>
        <end position="24"/>
    </location>
</feature>
<organism evidence="2">
    <name type="scientific">Barrientosiimonas endolithica</name>
    <dbReference type="NCBI Taxonomy" id="1535208"/>
    <lineage>
        <taxon>Bacteria</taxon>
        <taxon>Bacillati</taxon>
        <taxon>Actinomycetota</taxon>
        <taxon>Actinomycetes</taxon>
        <taxon>Micrococcales</taxon>
        <taxon>Dermacoccaceae</taxon>
        <taxon>Barrientosiimonas</taxon>
    </lineage>
</organism>
<reference evidence="2" key="2">
    <citation type="submission" date="2023-02" db="EMBL/GenBank/DDBJ databases">
        <authorList>
            <person name="Sun Q."/>
            <person name="Mori K."/>
        </authorList>
    </citation>
    <scope>NUCLEOTIDE SEQUENCE</scope>
    <source>
        <strain evidence="2">NBRC 110608</strain>
    </source>
</reference>
<protein>
    <submittedName>
        <fullName evidence="2">Uncharacterized protein</fullName>
    </submittedName>
</protein>
<gene>
    <name evidence="2" type="ORF">GCM10025872_36910</name>
</gene>
<accession>A0ABM8HG90</accession>
<proteinExistence type="predicted"/>
<reference evidence="2" key="1">
    <citation type="journal article" date="2014" name="Int. J. Syst. Evol. Microbiol.">
        <title>Complete genome of a new Firmicutes species belonging to the dominant human colonic microbiota ('Ruminococcus bicirculans') reveals two chromosomes and a selective capacity to utilize plant glucans.</title>
        <authorList>
            <consortium name="NISC Comparative Sequencing Program"/>
            <person name="Wegmann U."/>
            <person name="Louis P."/>
            <person name="Goesmann A."/>
            <person name="Henrissat B."/>
            <person name="Duncan S.H."/>
            <person name="Flint H.J."/>
        </authorList>
    </citation>
    <scope>NUCLEOTIDE SEQUENCE</scope>
    <source>
        <strain evidence="2">NBRC 110608</strain>
    </source>
</reference>
<dbReference type="RefSeq" id="WP_289233140.1">
    <property type="nucleotide sequence ID" value="NZ_AP027735.1"/>
</dbReference>
<name>A0ABM8HG90_9MICO</name>
<evidence type="ECO:0000256" key="1">
    <source>
        <dbReference type="SAM" id="MobiDB-lite"/>
    </source>
</evidence>
<dbReference type="EMBL" id="AP027735">
    <property type="protein sequence ID" value="BDZ60034.1"/>
    <property type="molecule type" value="Genomic_DNA"/>
</dbReference>
<evidence type="ECO:0000313" key="2">
    <source>
        <dbReference type="EMBL" id="BDZ60034.1"/>
    </source>
</evidence>
<feature type="region of interest" description="Disordered" evidence="1">
    <location>
        <begin position="40"/>
        <end position="72"/>
    </location>
</feature>
<feature type="compositionally biased region" description="Basic and acidic residues" evidence="1">
    <location>
        <begin position="53"/>
        <end position="72"/>
    </location>
</feature>